<dbReference type="EMBL" id="BQNB010021838">
    <property type="protein sequence ID" value="GJU10572.1"/>
    <property type="molecule type" value="Genomic_DNA"/>
</dbReference>
<evidence type="ECO:0000313" key="2">
    <source>
        <dbReference type="EMBL" id="GJU10572.1"/>
    </source>
</evidence>
<evidence type="ECO:0000256" key="1">
    <source>
        <dbReference type="SAM" id="MobiDB-lite"/>
    </source>
</evidence>
<keyword evidence="2" id="KW-0695">RNA-directed DNA polymerase</keyword>
<gene>
    <name evidence="2" type="ORF">Tco_1132968</name>
</gene>
<comment type="caution">
    <text evidence="2">The sequence shown here is derived from an EMBL/GenBank/DDBJ whole genome shotgun (WGS) entry which is preliminary data.</text>
</comment>
<name>A0ABQ5JDC6_9ASTR</name>
<dbReference type="GO" id="GO:0003964">
    <property type="term" value="F:RNA-directed DNA polymerase activity"/>
    <property type="evidence" value="ECO:0007669"/>
    <property type="project" value="UniProtKB-KW"/>
</dbReference>
<organism evidence="2 3">
    <name type="scientific">Tanacetum coccineum</name>
    <dbReference type="NCBI Taxonomy" id="301880"/>
    <lineage>
        <taxon>Eukaryota</taxon>
        <taxon>Viridiplantae</taxon>
        <taxon>Streptophyta</taxon>
        <taxon>Embryophyta</taxon>
        <taxon>Tracheophyta</taxon>
        <taxon>Spermatophyta</taxon>
        <taxon>Magnoliopsida</taxon>
        <taxon>eudicotyledons</taxon>
        <taxon>Gunneridae</taxon>
        <taxon>Pentapetalae</taxon>
        <taxon>asterids</taxon>
        <taxon>campanulids</taxon>
        <taxon>Asterales</taxon>
        <taxon>Asteraceae</taxon>
        <taxon>Asteroideae</taxon>
        <taxon>Anthemideae</taxon>
        <taxon>Anthemidinae</taxon>
        <taxon>Tanacetum</taxon>
    </lineage>
</organism>
<dbReference type="Proteomes" id="UP001151760">
    <property type="component" value="Unassembled WGS sequence"/>
</dbReference>
<reference evidence="2" key="1">
    <citation type="journal article" date="2022" name="Int. J. Mol. Sci.">
        <title>Draft Genome of Tanacetum Coccineum: Genomic Comparison of Closely Related Tanacetum-Family Plants.</title>
        <authorList>
            <person name="Yamashiro T."/>
            <person name="Shiraishi A."/>
            <person name="Nakayama K."/>
            <person name="Satake H."/>
        </authorList>
    </citation>
    <scope>NUCLEOTIDE SEQUENCE</scope>
</reference>
<keyword evidence="2" id="KW-0548">Nucleotidyltransferase</keyword>
<feature type="region of interest" description="Disordered" evidence="1">
    <location>
        <begin position="170"/>
        <end position="192"/>
    </location>
</feature>
<proteinExistence type="predicted"/>
<dbReference type="CDD" id="cd00303">
    <property type="entry name" value="retropepsin_like"/>
    <property type="match status" value="1"/>
</dbReference>
<dbReference type="Pfam" id="PF08284">
    <property type="entry name" value="RVP_2"/>
    <property type="match status" value="1"/>
</dbReference>
<feature type="compositionally biased region" description="Basic and acidic residues" evidence="1">
    <location>
        <begin position="171"/>
        <end position="186"/>
    </location>
</feature>
<accession>A0ABQ5JDC6</accession>
<dbReference type="Gene3D" id="2.40.70.10">
    <property type="entry name" value="Acid Proteases"/>
    <property type="match status" value="1"/>
</dbReference>
<dbReference type="InterPro" id="IPR021109">
    <property type="entry name" value="Peptidase_aspartic_dom_sf"/>
</dbReference>
<sequence length="192" mass="22064">MTMKKVGDQTIGVIRRRRINKEGNISRFQEYHISDEEEEELSEHPPYNKYGFVDHPQLQMEDQRNKFAPYPLPPQEGNMNGWLIDDANDSDLESTTSIEEANGKKKEVDRIFRGCRLELGDFIFPIDLIPLRQGSFDVIVGMDWLSNQKAVIVCHEKIVRIPVEEGTGYSIKDKNKAKPEKTEHGFGKSAKN</sequence>
<reference evidence="2" key="2">
    <citation type="submission" date="2022-01" db="EMBL/GenBank/DDBJ databases">
        <authorList>
            <person name="Yamashiro T."/>
            <person name="Shiraishi A."/>
            <person name="Satake H."/>
            <person name="Nakayama K."/>
        </authorList>
    </citation>
    <scope>NUCLEOTIDE SEQUENCE</scope>
</reference>
<keyword evidence="3" id="KW-1185">Reference proteome</keyword>
<protein>
    <submittedName>
        <fullName evidence="2">Reverse transcriptase domain-containing protein</fullName>
    </submittedName>
</protein>
<evidence type="ECO:0000313" key="3">
    <source>
        <dbReference type="Proteomes" id="UP001151760"/>
    </source>
</evidence>
<keyword evidence="2" id="KW-0808">Transferase</keyword>